<keyword evidence="4" id="KW-1185">Reference proteome</keyword>
<dbReference type="InterPro" id="IPR012336">
    <property type="entry name" value="Thioredoxin-like_fold"/>
</dbReference>
<evidence type="ECO:0000313" key="4">
    <source>
        <dbReference type="Proteomes" id="UP000198670"/>
    </source>
</evidence>
<name>A0A1I3F7S5_9SPHI</name>
<dbReference type="Proteomes" id="UP000198670">
    <property type="component" value="Unassembled WGS sequence"/>
</dbReference>
<dbReference type="SUPFAM" id="SSF52833">
    <property type="entry name" value="Thioredoxin-like"/>
    <property type="match status" value="1"/>
</dbReference>
<dbReference type="InterPro" id="IPR036249">
    <property type="entry name" value="Thioredoxin-like_sf"/>
</dbReference>
<evidence type="ECO:0000259" key="2">
    <source>
        <dbReference type="Pfam" id="PF13098"/>
    </source>
</evidence>
<dbReference type="AlphaFoldDB" id="A0A1I3F7S5"/>
<dbReference type="EMBL" id="FOQO01000002">
    <property type="protein sequence ID" value="SFI07210.1"/>
    <property type="molecule type" value="Genomic_DNA"/>
</dbReference>
<proteinExistence type="predicted"/>
<reference evidence="3 4" key="1">
    <citation type="submission" date="2016-10" db="EMBL/GenBank/DDBJ databases">
        <authorList>
            <person name="de Groot N.N."/>
        </authorList>
    </citation>
    <scope>NUCLEOTIDE SEQUENCE [LARGE SCALE GENOMIC DNA]</scope>
    <source>
        <strain evidence="3 4">RK1</strain>
    </source>
</reference>
<dbReference type="Pfam" id="PF13098">
    <property type="entry name" value="Thioredoxin_2"/>
    <property type="match status" value="1"/>
</dbReference>
<dbReference type="STRING" id="1477437.SAMN05444682_102201"/>
<protein>
    <submittedName>
        <fullName evidence="3">Thioredoxin-related protein</fullName>
    </submittedName>
</protein>
<accession>A0A1I3F7S5</accession>
<feature type="domain" description="Thioredoxin-like fold" evidence="2">
    <location>
        <begin position="41"/>
        <end position="150"/>
    </location>
</feature>
<organism evidence="3 4">
    <name type="scientific">Parapedobacter indicus</name>
    <dbReference type="NCBI Taxonomy" id="1477437"/>
    <lineage>
        <taxon>Bacteria</taxon>
        <taxon>Pseudomonadati</taxon>
        <taxon>Bacteroidota</taxon>
        <taxon>Sphingobacteriia</taxon>
        <taxon>Sphingobacteriales</taxon>
        <taxon>Sphingobacteriaceae</taxon>
        <taxon>Parapedobacter</taxon>
    </lineage>
</organism>
<dbReference type="OrthoDB" id="9811036at2"/>
<keyword evidence="1" id="KW-0732">Signal</keyword>
<feature type="signal peptide" evidence="1">
    <location>
        <begin position="1"/>
        <end position="22"/>
    </location>
</feature>
<sequence length="162" mass="18356">MLLLRKLCLSLTLLALAHQAWGQIHAIPIGELTDSIRLRPKPSLVLISTSWCMYCRMQKAQLKRNTDFQTASTHFYFSELDAETKENIIFNDATYAFQRTGVDIGTHELAYALGNIDGQLAFPTWVLIDENFTVLFTYPGVLDKPTLTKLVTYLSQQPAETQ</sequence>
<gene>
    <name evidence="3" type="ORF">SAMN05444682_102201</name>
</gene>
<dbReference type="Gene3D" id="3.40.30.10">
    <property type="entry name" value="Glutaredoxin"/>
    <property type="match status" value="1"/>
</dbReference>
<evidence type="ECO:0000313" key="3">
    <source>
        <dbReference type="EMBL" id="SFI07210.1"/>
    </source>
</evidence>
<evidence type="ECO:0000256" key="1">
    <source>
        <dbReference type="SAM" id="SignalP"/>
    </source>
</evidence>
<dbReference type="RefSeq" id="WP_090624843.1">
    <property type="nucleotide sequence ID" value="NZ_FOQO01000002.1"/>
</dbReference>
<feature type="chain" id="PRO_5011796151" evidence="1">
    <location>
        <begin position="23"/>
        <end position="162"/>
    </location>
</feature>